<gene>
    <name evidence="12" type="ORF">GSTENG00022366001</name>
</gene>
<keyword evidence="8 10" id="KW-0472">Membrane</keyword>
<dbReference type="SMART" id="SM00239">
    <property type="entry name" value="C2"/>
    <property type="match status" value="3"/>
</dbReference>
<dbReference type="InterPro" id="IPR035892">
    <property type="entry name" value="C2_domain_sf"/>
</dbReference>
<dbReference type="AlphaFoldDB" id="Q4S8E7"/>
<evidence type="ECO:0000259" key="11">
    <source>
        <dbReference type="PROSITE" id="PS50004"/>
    </source>
</evidence>
<dbReference type="Gene3D" id="2.60.40.150">
    <property type="entry name" value="C2 domain"/>
    <property type="match status" value="3"/>
</dbReference>
<keyword evidence="4" id="KW-0479">Metal-binding</keyword>
<evidence type="ECO:0000256" key="1">
    <source>
        <dbReference type="ARBA" id="ARBA00004141"/>
    </source>
</evidence>
<feature type="region of interest" description="Disordered" evidence="9">
    <location>
        <begin position="690"/>
        <end position="718"/>
    </location>
</feature>
<accession>Q4S8E7</accession>
<feature type="domain" description="C2" evidence="11">
    <location>
        <begin position="290"/>
        <end position="443"/>
    </location>
</feature>
<evidence type="ECO:0000256" key="8">
    <source>
        <dbReference type="ARBA" id="ARBA00023136"/>
    </source>
</evidence>
<dbReference type="EMBL" id="CAAE01014706">
    <property type="protein sequence ID" value="CAG03085.1"/>
    <property type="molecule type" value="Genomic_DNA"/>
</dbReference>
<dbReference type="CDD" id="cd08376">
    <property type="entry name" value="C2B_MCTP_PRT"/>
    <property type="match status" value="1"/>
</dbReference>
<evidence type="ECO:0000256" key="4">
    <source>
        <dbReference type="ARBA" id="ARBA00022723"/>
    </source>
</evidence>
<dbReference type="PROSITE" id="PS50004">
    <property type="entry name" value="C2"/>
    <property type="match status" value="3"/>
</dbReference>
<evidence type="ECO:0000256" key="2">
    <source>
        <dbReference type="ARBA" id="ARBA00007923"/>
    </source>
</evidence>
<dbReference type="Pfam" id="PF00168">
    <property type="entry name" value="C2"/>
    <property type="match status" value="4"/>
</dbReference>
<dbReference type="Pfam" id="PF08372">
    <property type="entry name" value="PRT_C"/>
    <property type="match status" value="1"/>
</dbReference>
<evidence type="ECO:0000256" key="5">
    <source>
        <dbReference type="ARBA" id="ARBA00022737"/>
    </source>
</evidence>
<keyword evidence="6" id="KW-0106">Calcium</keyword>
<evidence type="ECO:0000256" key="10">
    <source>
        <dbReference type="SAM" id="Phobius"/>
    </source>
</evidence>
<comment type="similarity">
    <text evidence="2">Belongs to the MCTP family.</text>
</comment>
<comment type="subcellular location">
    <subcellularLocation>
        <location evidence="1">Membrane</location>
        <topology evidence="1">Multi-pass membrane protein</topology>
    </subcellularLocation>
</comment>
<evidence type="ECO:0000256" key="6">
    <source>
        <dbReference type="ARBA" id="ARBA00022837"/>
    </source>
</evidence>
<feature type="transmembrane region" description="Helical" evidence="10">
    <location>
        <begin position="528"/>
        <end position="555"/>
    </location>
</feature>
<sequence>GTSDPFVKFKMEGKTFYKSKVVYKDLNPTWNETFSLPLKDLSQKMYIKVYDRDLTTDDFMGSASVTLSDLVMDKVNELALPLDDPNSLEEDMGVLLVDMSLMLRDTDSKKGHAGGSTHSLRLSDAMRKSQIWTSVVSITLVEARELCWDSQGGQLFVCFKLGEQIYKSKNQVKVPRPQWRERFTLNLFLESSHILEVELWLKEGRRNEECLGTCQVDLSAVPASQRQLFTVALNPSRGVLVFLLAVNSCSGVSVSDLCAAPLDQPQERQNQLENYVSTFLLATPPNAKPELPAPPVHLKRTLKNLSDVGFLQVKVLKATDLLAADLNGKSDPFCVLELGHDRLLSHTVYKSLNPEWNQVFALSVCACFCCSVLKSTEVKRRSAPMGGSLTRLLVSAHRPVRDVHDVLVVTVFDEDGDKAPDFLGKAAVPLLSIRHGQAVTYPLKKEDLGGLSKGSITLELELLFNPVRASLRTFQPRERRFAEDNPKFSKKALSRNVLRVQVLYRTISASLQYMKSCFQWESVQRSLLAFLVFVLTVWYWEVYMLPFFLALLMVWNYLHLGAARLPHPLDSMDLEDEDEDDEKEAERKGLMEKIHMVQEIIITVQNLLDTIASFGERIKNTFNWSVPFLSCLALLLFAVAALLLYLVPLRYIVLTWGINKFTKKLRNPYSIDNNEVLDFLSRVPSDVQKVSPAGSAARKPQIPEPSRSEAPPRHPSHTCVISPTAVIRGQL</sequence>
<dbReference type="InterPro" id="IPR013583">
    <property type="entry name" value="MCTP_C"/>
</dbReference>
<reference evidence="12" key="2">
    <citation type="submission" date="2004-02" db="EMBL/GenBank/DDBJ databases">
        <authorList>
            <consortium name="Genoscope"/>
            <consortium name="Whitehead Institute Centre for Genome Research"/>
        </authorList>
    </citation>
    <scope>NUCLEOTIDE SEQUENCE</scope>
</reference>
<reference evidence="12" key="1">
    <citation type="journal article" date="2004" name="Nature">
        <title>Genome duplication in the teleost fish Tetraodon nigroviridis reveals the early vertebrate proto-karyotype.</title>
        <authorList>
            <person name="Jaillon O."/>
            <person name="Aury J.-M."/>
            <person name="Brunet F."/>
            <person name="Petit J.-L."/>
            <person name="Stange-Thomann N."/>
            <person name="Mauceli E."/>
            <person name="Bouneau L."/>
            <person name="Fischer C."/>
            <person name="Ozouf-Costaz C."/>
            <person name="Bernot A."/>
            <person name="Nicaud S."/>
            <person name="Jaffe D."/>
            <person name="Fisher S."/>
            <person name="Lutfalla G."/>
            <person name="Dossat C."/>
            <person name="Segurens B."/>
            <person name="Dasilva C."/>
            <person name="Salanoubat M."/>
            <person name="Levy M."/>
            <person name="Boudet N."/>
            <person name="Castellano S."/>
            <person name="Anthouard V."/>
            <person name="Jubin C."/>
            <person name="Castelli V."/>
            <person name="Katinka M."/>
            <person name="Vacherie B."/>
            <person name="Biemont C."/>
            <person name="Skalli Z."/>
            <person name="Cattolico L."/>
            <person name="Poulain J."/>
            <person name="De Berardinis V."/>
            <person name="Cruaud C."/>
            <person name="Duprat S."/>
            <person name="Brottier P."/>
            <person name="Coutanceau J.-P."/>
            <person name="Gouzy J."/>
            <person name="Parra G."/>
            <person name="Lardier G."/>
            <person name="Chapple C."/>
            <person name="McKernan K.J."/>
            <person name="McEwan P."/>
            <person name="Bosak S."/>
            <person name="Kellis M."/>
            <person name="Volff J.-N."/>
            <person name="Guigo R."/>
            <person name="Zody M.C."/>
            <person name="Mesirov J."/>
            <person name="Lindblad-Toh K."/>
            <person name="Birren B."/>
            <person name="Nusbaum C."/>
            <person name="Kahn D."/>
            <person name="Robinson-Rechavi M."/>
            <person name="Laudet V."/>
            <person name="Schachter V."/>
            <person name="Quetier F."/>
            <person name="Saurin W."/>
            <person name="Scarpelli C."/>
            <person name="Wincker P."/>
            <person name="Lander E.S."/>
            <person name="Weissenbach J."/>
            <person name="Roest Crollius H."/>
        </authorList>
    </citation>
    <scope>NUCLEOTIDE SEQUENCE [LARGE SCALE GENOMIC DNA]</scope>
</reference>
<evidence type="ECO:0000256" key="3">
    <source>
        <dbReference type="ARBA" id="ARBA00022692"/>
    </source>
</evidence>
<evidence type="ECO:0000313" key="12">
    <source>
        <dbReference type="EMBL" id="CAG03085.1"/>
    </source>
</evidence>
<dbReference type="SUPFAM" id="SSF49562">
    <property type="entry name" value="C2 domain (Calcium/lipid-binding domain, CaLB)"/>
    <property type="match status" value="3"/>
</dbReference>
<feature type="transmembrane region" description="Helical" evidence="10">
    <location>
        <begin position="624"/>
        <end position="647"/>
    </location>
</feature>
<protein>
    <submittedName>
        <fullName evidence="12">(spotted green pufferfish) hypothetical protein</fullName>
    </submittedName>
</protein>
<organism evidence="12">
    <name type="scientific">Tetraodon nigroviridis</name>
    <name type="common">Spotted green pufferfish</name>
    <name type="synonym">Chelonodon nigroviridis</name>
    <dbReference type="NCBI Taxonomy" id="99883"/>
    <lineage>
        <taxon>Eukaryota</taxon>
        <taxon>Metazoa</taxon>
        <taxon>Chordata</taxon>
        <taxon>Craniata</taxon>
        <taxon>Vertebrata</taxon>
        <taxon>Euteleostomi</taxon>
        <taxon>Actinopterygii</taxon>
        <taxon>Neopterygii</taxon>
        <taxon>Teleostei</taxon>
        <taxon>Neoteleostei</taxon>
        <taxon>Acanthomorphata</taxon>
        <taxon>Eupercaria</taxon>
        <taxon>Tetraodontiformes</taxon>
        <taxon>Tetradontoidea</taxon>
        <taxon>Tetraodontidae</taxon>
        <taxon>Tetraodon</taxon>
    </lineage>
</organism>
<dbReference type="GO" id="GO:0030672">
    <property type="term" value="C:synaptic vesicle membrane"/>
    <property type="evidence" value="ECO:0007669"/>
    <property type="project" value="TreeGrafter"/>
</dbReference>
<feature type="non-terminal residue" evidence="12">
    <location>
        <position position="1"/>
    </location>
</feature>
<feature type="domain" description="C2" evidence="11">
    <location>
        <begin position="116"/>
        <end position="231"/>
    </location>
</feature>
<name>Q4S8E7_TETNG</name>
<evidence type="ECO:0000256" key="7">
    <source>
        <dbReference type="ARBA" id="ARBA00022989"/>
    </source>
</evidence>
<feature type="domain" description="C2" evidence="11">
    <location>
        <begin position="1"/>
        <end position="80"/>
    </location>
</feature>
<dbReference type="OrthoDB" id="5973539at2759"/>
<dbReference type="PANTHER" id="PTHR45911:SF2">
    <property type="entry name" value="MULTIPLE C2 AND TRANSMEMBRANE DOMAIN-CONTAINING PROTEIN 2"/>
    <property type="match status" value="1"/>
</dbReference>
<dbReference type="KEGG" id="tng:GSTEN00022366G001"/>
<dbReference type="PANTHER" id="PTHR45911">
    <property type="entry name" value="C2 DOMAIN-CONTAINING PROTEIN"/>
    <property type="match status" value="1"/>
</dbReference>
<comment type="caution">
    <text evidence="12">The sequence shown here is derived from an EMBL/GenBank/DDBJ whole genome shotgun (WGS) entry which is preliminary data.</text>
</comment>
<dbReference type="InterPro" id="IPR000008">
    <property type="entry name" value="C2_dom"/>
</dbReference>
<proteinExistence type="inferred from homology"/>
<evidence type="ECO:0000256" key="9">
    <source>
        <dbReference type="SAM" id="MobiDB-lite"/>
    </source>
</evidence>
<keyword evidence="5" id="KW-0677">Repeat</keyword>
<keyword evidence="7 10" id="KW-1133">Transmembrane helix</keyword>
<dbReference type="GO" id="GO:0005509">
    <property type="term" value="F:calcium ion binding"/>
    <property type="evidence" value="ECO:0007669"/>
    <property type="project" value="TreeGrafter"/>
</dbReference>
<keyword evidence="3 10" id="KW-0812">Transmembrane</keyword>
<dbReference type="GO" id="GO:0046928">
    <property type="term" value="P:regulation of neurotransmitter secretion"/>
    <property type="evidence" value="ECO:0007669"/>
    <property type="project" value="TreeGrafter"/>
</dbReference>